<name>A0A9Q0WBF9_SALPP</name>
<reference evidence="2" key="1">
    <citation type="submission" date="2022-11" db="EMBL/GenBank/DDBJ databases">
        <authorList>
            <person name="Hyden B.L."/>
            <person name="Feng K."/>
            <person name="Yates T."/>
            <person name="Jawdy S."/>
            <person name="Smart L.B."/>
            <person name="Muchero W."/>
        </authorList>
    </citation>
    <scope>NUCLEOTIDE SEQUENCE</scope>
    <source>
        <tissue evidence="2">Shoot tip</tissue>
    </source>
</reference>
<dbReference type="EMBL" id="JAPFFK010000005">
    <property type="protein sequence ID" value="KAJ6762683.1"/>
    <property type="molecule type" value="Genomic_DNA"/>
</dbReference>
<sequence>MARFSSCFLISAAVLMILMVMGLAIHRSGKWGPPPPPGVDPGGQHRHQIINLRQRVYSRVHGRGGRGRV</sequence>
<proteinExistence type="predicted"/>
<keyword evidence="1" id="KW-0732">Signal</keyword>
<feature type="signal peptide" evidence="1">
    <location>
        <begin position="1"/>
        <end position="24"/>
    </location>
</feature>
<protein>
    <submittedName>
        <fullName evidence="2">Uncharacterized protein</fullName>
    </submittedName>
</protein>
<comment type="caution">
    <text evidence="2">The sequence shown here is derived from an EMBL/GenBank/DDBJ whole genome shotgun (WGS) entry which is preliminary data.</text>
</comment>
<gene>
    <name evidence="2" type="ORF">OIU79_023427</name>
</gene>
<dbReference type="AlphaFoldDB" id="A0A9Q0WBF9"/>
<evidence type="ECO:0000313" key="2">
    <source>
        <dbReference type="EMBL" id="KAJ6762683.1"/>
    </source>
</evidence>
<dbReference type="Proteomes" id="UP001151532">
    <property type="component" value="Chromosome 13"/>
</dbReference>
<evidence type="ECO:0000256" key="1">
    <source>
        <dbReference type="SAM" id="SignalP"/>
    </source>
</evidence>
<dbReference type="OrthoDB" id="1613518at2759"/>
<organism evidence="2 3">
    <name type="scientific">Salix purpurea</name>
    <name type="common">Purple osier willow</name>
    <dbReference type="NCBI Taxonomy" id="77065"/>
    <lineage>
        <taxon>Eukaryota</taxon>
        <taxon>Viridiplantae</taxon>
        <taxon>Streptophyta</taxon>
        <taxon>Embryophyta</taxon>
        <taxon>Tracheophyta</taxon>
        <taxon>Spermatophyta</taxon>
        <taxon>Magnoliopsida</taxon>
        <taxon>eudicotyledons</taxon>
        <taxon>Gunneridae</taxon>
        <taxon>Pentapetalae</taxon>
        <taxon>rosids</taxon>
        <taxon>fabids</taxon>
        <taxon>Malpighiales</taxon>
        <taxon>Salicaceae</taxon>
        <taxon>Saliceae</taxon>
        <taxon>Salix</taxon>
    </lineage>
</organism>
<feature type="chain" id="PRO_5040267028" evidence="1">
    <location>
        <begin position="25"/>
        <end position="69"/>
    </location>
</feature>
<keyword evidence="3" id="KW-1185">Reference proteome</keyword>
<accession>A0A9Q0WBF9</accession>
<evidence type="ECO:0000313" key="3">
    <source>
        <dbReference type="Proteomes" id="UP001151532"/>
    </source>
</evidence>
<reference evidence="2" key="2">
    <citation type="journal article" date="2023" name="Int. J. Mol. Sci.">
        <title>De Novo Assembly and Annotation of 11 Diverse Shrub Willow (Salix) Genomes Reveals Novel Gene Organization in Sex-Linked Regions.</title>
        <authorList>
            <person name="Hyden B."/>
            <person name="Feng K."/>
            <person name="Yates T.B."/>
            <person name="Jawdy S."/>
            <person name="Cereghino C."/>
            <person name="Smart L.B."/>
            <person name="Muchero W."/>
        </authorList>
    </citation>
    <scope>NUCLEOTIDE SEQUENCE</scope>
    <source>
        <tissue evidence="2">Shoot tip</tissue>
    </source>
</reference>